<dbReference type="OrthoDB" id="8724542at2"/>
<organism evidence="3 4">
    <name type="scientific">Verticiella sediminum</name>
    <dbReference type="NCBI Taxonomy" id="1247510"/>
    <lineage>
        <taxon>Bacteria</taxon>
        <taxon>Pseudomonadati</taxon>
        <taxon>Pseudomonadota</taxon>
        <taxon>Betaproteobacteria</taxon>
        <taxon>Burkholderiales</taxon>
        <taxon>Alcaligenaceae</taxon>
        <taxon>Verticiella</taxon>
    </lineage>
</organism>
<dbReference type="InterPro" id="IPR021719">
    <property type="entry name" value="Prot_inh_I78"/>
</dbReference>
<comment type="caution">
    <text evidence="3">The sequence shown here is derived from an EMBL/GenBank/DDBJ whole genome shotgun (WGS) entry which is preliminary data.</text>
</comment>
<evidence type="ECO:0000256" key="1">
    <source>
        <dbReference type="SAM" id="MobiDB-lite"/>
    </source>
</evidence>
<reference evidence="3 4" key="1">
    <citation type="submission" date="2019-07" db="EMBL/GenBank/DDBJ databases">
        <title>Qingshengfaniella alkalisoli gen. nov., sp. nov., isolated from saline soil.</title>
        <authorList>
            <person name="Xu L."/>
            <person name="Huang X.-X."/>
            <person name="Sun J.-Q."/>
        </authorList>
    </citation>
    <scope>NUCLEOTIDE SEQUENCE [LARGE SCALE GENOMIC DNA]</scope>
    <source>
        <strain evidence="3 4">DSM 27279</strain>
    </source>
</reference>
<name>A0A556ACF3_9BURK</name>
<keyword evidence="4" id="KW-1185">Reference proteome</keyword>
<accession>A0A556ACF3</accession>
<evidence type="ECO:0000313" key="4">
    <source>
        <dbReference type="Proteomes" id="UP000318405"/>
    </source>
</evidence>
<sequence>MNAKLIVPMFAALLAACSSGAPQTSARADSSASAPPPAMGGDQVCNNEPIANLAGQAWSDRAASDAQQRSGASTLRVMKPGEVMTLEYNPRRLTVILDESNRVSSARCG</sequence>
<feature type="region of interest" description="Disordered" evidence="1">
    <location>
        <begin position="22"/>
        <end position="46"/>
    </location>
</feature>
<dbReference type="AlphaFoldDB" id="A0A556ACF3"/>
<feature type="chain" id="PRO_5021774908" description="Peptidase inhibitor I78 family protein" evidence="2">
    <location>
        <begin position="21"/>
        <end position="109"/>
    </location>
</feature>
<protein>
    <recommendedName>
        <fullName evidence="5">Peptidase inhibitor I78 family protein</fullName>
    </recommendedName>
</protein>
<dbReference type="Proteomes" id="UP000318405">
    <property type="component" value="Unassembled WGS sequence"/>
</dbReference>
<dbReference type="Gene3D" id="3.30.10.10">
    <property type="entry name" value="Trypsin Inhibitor V, subunit A"/>
    <property type="match status" value="1"/>
</dbReference>
<dbReference type="RefSeq" id="WP_143950470.1">
    <property type="nucleotide sequence ID" value="NZ_BAABMB010000003.1"/>
</dbReference>
<feature type="signal peptide" evidence="2">
    <location>
        <begin position="1"/>
        <end position="20"/>
    </location>
</feature>
<dbReference type="PROSITE" id="PS51257">
    <property type="entry name" value="PROKAR_LIPOPROTEIN"/>
    <property type="match status" value="1"/>
</dbReference>
<dbReference type="EMBL" id="VLTJ01000039">
    <property type="protein sequence ID" value="TSH90553.1"/>
    <property type="molecule type" value="Genomic_DNA"/>
</dbReference>
<evidence type="ECO:0008006" key="5">
    <source>
        <dbReference type="Google" id="ProtNLM"/>
    </source>
</evidence>
<proteinExistence type="predicted"/>
<gene>
    <name evidence="3" type="ORF">FOZ76_22355</name>
</gene>
<evidence type="ECO:0000256" key="2">
    <source>
        <dbReference type="SAM" id="SignalP"/>
    </source>
</evidence>
<evidence type="ECO:0000313" key="3">
    <source>
        <dbReference type="EMBL" id="TSH90553.1"/>
    </source>
</evidence>
<keyword evidence="2" id="KW-0732">Signal</keyword>
<dbReference type="Pfam" id="PF11720">
    <property type="entry name" value="Inhibitor_I78"/>
    <property type="match status" value="1"/>
</dbReference>